<dbReference type="EMBL" id="JADGJD010000690">
    <property type="protein sequence ID" value="KAJ3049131.1"/>
    <property type="molecule type" value="Genomic_DNA"/>
</dbReference>
<dbReference type="Proteomes" id="UP001212841">
    <property type="component" value="Unassembled WGS sequence"/>
</dbReference>
<dbReference type="Gene3D" id="1.25.40.20">
    <property type="entry name" value="Ankyrin repeat-containing domain"/>
    <property type="match status" value="1"/>
</dbReference>
<reference evidence="1" key="1">
    <citation type="submission" date="2020-05" db="EMBL/GenBank/DDBJ databases">
        <title>Phylogenomic resolution of chytrid fungi.</title>
        <authorList>
            <person name="Stajich J.E."/>
            <person name="Amses K."/>
            <person name="Simmons R."/>
            <person name="Seto K."/>
            <person name="Myers J."/>
            <person name="Bonds A."/>
            <person name="Quandt C.A."/>
            <person name="Barry K."/>
            <person name="Liu P."/>
            <person name="Grigoriev I."/>
            <person name="Longcore J.E."/>
            <person name="James T.Y."/>
        </authorList>
    </citation>
    <scope>NUCLEOTIDE SEQUENCE</scope>
    <source>
        <strain evidence="1">JEL0318</strain>
    </source>
</reference>
<evidence type="ECO:0000313" key="2">
    <source>
        <dbReference type="Proteomes" id="UP001212841"/>
    </source>
</evidence>
<proteinExistence type="predicted"/>
<gene>
    <name evidence="1" type="ORF">HK097_009855</name>
</gene>
<organism evidence="1 2">
    <name type="scientific">Rhizophlyctis rosea</name>
    <dbReference type="NCBI Taxonomy" id="64517"/>
    <lineage>
        <taxon>Eukaryota</taxon>
        <taxon>Fungi</taxon>
        <taxon>Fungi incertae sedis</taxon>
        <taxon>Chytridiomycota</taxon>
        <taxon>Chytridiomycota incertae sedis</taxon>
        <taxon>Chytridiomycetes</taxon>
        <taxon>Rhizophlyctidales</taxon>
        <taxon>Rhizophlyctidaceae</taxon>
        <taxon>Rhizophlyctis</taxon>
    </lineage>
</organism>
<dbReference type="InterPro" id="IPR036770">
    <property type="entry name" value="Ankyrin_rpt-contain_sf"/>
</dbReference>
<dbReference type="AlphaFoldDB" id="A0AAD5X0U1"/>
<comment type="caution">
    <text evidence="1">The sequence shown here is derived from an EMBL/GenBank/DDBJ whole genome shotgun (WGS) entry which is preliminary data.</text>
</comment>
<keyword evidence="2" id="KW-1185">Reference proteome</keyword>
<name>A0AAD5X0U1_9FUNG</name>
<evidence type="ECO:0000313" key="1">
    <source>
        <dbReference type="EMBL" id="KAJ3049131.1"/>
    </source>
</evidence>
<accession>A0AAD5X0U1</accession>
<sequence length="364" mass="41551">MALTSYQTRNPHHSATLRLPPEIIQRIAYRSPYRLACKFRLTCSWLHEWCKEADLRQYLLGRRRTYIRAAYKGRVDVLQRIDEDDKGEFWYCGGEFGREEVALGLGIVMRHKNVVDYALAKFPKPLPDWQPYRPTLKYVTYAEPDVRRALSLYEFDNTVQAPFFAAVASNDVSIFQTLLDHGIPNNQQTHPLGFVDDSIYFGSVDICMYLLNQHPALASSALEIAIEHGKDDILQAIIDSDLISPNLPASGIHAFQNALEHAVRLDSTVFIDLFLRDSNRECNPQLRTGKGRAMCLAVACNRTHLCSKLAECDDDIYNALSAAVKHEDTTLVLEKLIGWVAEENQNFRRSNFYVLPIVRLVQFV</sequence>
<dbReference type="SUPFAM" id="SSF48403">
    <property type="entry name" value="Ankyrin repeat"/>
    <property type="match status" value="1"/>
</dbReference>
<protein>
    <submittedName>
        <fullName evidence="1">Uncharacterized protein</fullName>
    </submittedName>
</protein>